<organism evidence="1 2">
    <name type="scientific">Halovenus salina</name>
    <dbReference type="NCBI Taxonomy" id="1510225"/>
    <lineage>
        <taxon>Archaea</taxon>
        <taxon>Methanobacteriati</taxon>
        <taxon>Methanobacteriota</taxon>
        <taxon>Stenosarchaea group</taxon>
        <taxon>Halobacteria</taxon>
        <taxon>Halobacteriales</taxon>
        <taxon>Haloarculaceae</taxon>
        <taxon>Halovenus</taxon>
    </lineage>
</organism>
<accession>A0ABD5W7P3</accession>
<dbReference type="AlphaFoldDB" id="A0ABD5W7P3"/>
<protein>
    <submittedName>
        <fullName evidence="1">CTP synthetase</fullName>
    </submittedName>
</protein>
<comment type="caution">
    <text evidence="1">The sequence shown here is derived from an EMBL/GenBank/DDBJ whole genome shotgun (WGS) entry which is preliminary data.</text>
</comment>
<dbReference type="InterPro" id="IPR055550">
    <property type="entry name" value="DUF7126"/>
</dbReference>
<sequence length="108" mass="11434">MSETHVVVTGTDTHDIAGAIEEEGFAVTAVDIGNRSVLEDADIAEAEVYVLTEAAQATSVPVAKDINSELKVVVYTEDSLADFALPQTDLILDPALFDPEEVATELDA</sequence>
<evidence type="ECO:0000313" key="1">
    <source>
        <dbReference type="EMBL" id="MFC7059243.1"/>
    </source>
</evidence>
<reference evidence="1 2" key="1">
    <citation type="journal article" date="2019" name="Int. J. Syst. Evol. Microbiol.">
        <title>The Global Catalogue of Microorganisms (GCM) 10K type strain sequencing project: providing services to taxonomists for standard genome sequencing and annotation.</title>
        <authorList>
            <consortium name="The Broad Institute Genomics Platform"/>
            <consortium name="The Broad Institute Genome Sequencing Center for Infectious Disease"/>
            <person name="Wu L."/>
            <person name="Ma J."/>
        </authorList>
    </citation>
    <scope>NUCLEOTIDE SEQUENCE [LARGE SCALE GENOMIC DNA]</scope>
    <source>
        <strain evidence="1 2">JCM 30072</strain>
    </source>
</reference>
<dbReference type="RefSeq" id="WP_267161997.1">
    <property type="nucleotide sequence ID" value="NZ_CP112972.1"/>
</dbReference>
<dbReference type="GeneID" id="76631370"/>
<evidence type="ECO:0000313" key="2">
    <source>
        <dbReference type="Proteomes" id="UP001596445"/>
    </source>
</evidence>
<proteinExistence type="predicted"/>
<dbReference type="EMBL" id="JBHSZI010000001">
    <property type="protein sequence ID" value="MFC7059243.1"/>
    <property type="molecule type" value="Genomic_DNA"/>
</dbReference>
<keyword evidence="2" id="KW-1185">Reference proteome</keyword>
<dbReference type="Proteomes" id="UP001596445">
    <property type="component" value="Unassembled WGS sequence"/>
</dbReference>
<dbReference type="Pfam" id="PF23443">
    <property type="entry name" value="DUF7126"/>
    <property type="match status" value="1"/>
</dbReference>
<name>A0ABD5W7P3_9EURY</name>
<gene>
    <name evidence="1" type="ORF">ACFQQG_15015</name>
</gene>